<gene>
    <name evidence="3" type="ORF">SV7mr_11150</name>
</gene>
<dbReference type="AlphaFoldDB" id="A0A517SR60"/>
<evidence type="ECO:0000256" key="2">
    <source>
        <dbReference type="SAM" id="SignalP"/>
    </source>
</evidence>
<keyword evidence="2" id="KW-0732">Signal</keyword>
<evidence type="ECO:0000313" key="3">
    <source>
        <dbReference type="EMBL" id="QDT58622.1"/>
    </source>
</evidence>
<feature type="region of interest" description="Disordered" evidence="1">
    <location>
        <begin position="85"/>
        <end position="132"/>
    </location>
</feature>
<feature type="chain" id="PRO_5021974613" description="SCP domain-containing protein" evidence="2">
    <location>
        <begin position="37"/>
        <end position="228"/>
    </location>
</feature>
<accession>A0A517SR60</accession>
<proteinExistence type="predicted"/>
<evidence type="ECO:0000256" key="1">
    <source>
        <dbReference type="SAM" id="MobiDB-lite"/>
    </source>
</evidence>
<dbReference type="Gene3D" id="3.40.33.10">
    <property type="entry name" value="CAP"/>
    <property type="match status" value="1"/>
</dbReference>
<dbReference type="SUPFAM" id="SSF55797">
    <property type="entry name" value="PR-1-like"/>
    <property type="match status" value="1"/>
</dbReference>
<reference evidence="3 4" key="1">
    <citation type="submission" date="2019-02" db="EMBL/GenBank/DDBJ databases">
        <title>Deep-cultivation of Planctomycetes and their phenomic and genomic characterization uncovers novel biology.</title>
        <authorList>
            <person name="Wiegand S."/>
            <person name="Jogler M."/>
            <person name="Boedeker C."/>
            <person name="Pinto D."/>
            <person name="Vollmers J."/>
            <person name="Rivas-Marin E."/>
            <person name="Kohn T."/>
            <person name="Peeters S.H."/>
            <person name="Heuer A."/>
            <person name="Rast P."/>
            <person name="Oberbeckmann S."/>
            <person name="Bunk B."/>
            <person name="Jeske O."/>
            <person name="Meyerdierks A."/>
            <person name="Storesund J.E."/>
            <person name="Kallscheuer N."/>
            <person name="Luecker S."/>
            <person name="Lage O.M."/>
            <person name="Pohl T."/>
            <person name="Merkel B.J."/>
            <person name="Hornburger P."/>
            <person name="Mueller R.-W."/>
            <person name="Bruemmer F."/>
            <person name="Labrenz M."/>
            <person name="Spormann A.M."/>
            <person name="Op den Camp H."/>
            <person name="Overmann J."/>
            <person name="Amann R."/>
            <person name="Jetten M.S.M."/>
            <person name="Mascher T."/>
            <person name="Medema M.H."/>
            <person name="Devos D.P."/>
            <person name="Kaster A.-K."/>
            <person name="Ovreas L."/>
            <person name="Rohde M."/>
            <person name="Galperin M.Y."/>
            <person name="Jogler C."/>
        </authorList>
    </citation>
    <scope>NUCLEOTIDE SEQUENCE [LARGE SCALE GENOMIC DNA]</scope>
    <source>
        <strain evidence="3 4">SV_7m_r</strain>
    </source>
</reference>
<dbReference type="RefSeq" id="WP_145269899.1">
    <property type="nucleotide sequence ID" value="NZ_CP036272.1"/>
</dbReference>
<dbReference type="EMBL" id="CP036272">
    <property type="protein sequence ID" value="QDT58622.1"/>
    <property type="molecule type" value="Genomic_DNA"/>
</dbReference>
<name>A0A517SR60_9BACT</name>
<evidence type="ECO:0008006" key="5">
    <source>
        <dbReference type="Google" id="ProtNLM"/>
    </source>
</evidence>
<organism evidence="3 4">
    <name type="scientific">Stieleria bergensis</name>
    <dbReference type="NCBI Taxonomy" id="2528025"/>
    <lineage>
        <taxon>Bacteria</taxon>
        <taxon>Pseudomonadati</taxon>
        <taxon>Planctomycetota</taxon>
        <taxon>Planctomycetia</taxon>
        <taxon>Pirellulales</taxon>
        <taxon>Pirellulaceae</taxon>
        <taxon>Stieleria</taxon>
    </lineage>
</organism>
<feature type="signal peptide" evidence="2">
    <location>
        <begin position="1"/>
        <end position="36"/>
    </location>
</feature>
<keyword evidence="4" id="KW-1185">Reference proteome</keyword>
<dbReference type="Proteomes" id="UP000315003">
    <property type="component" value="Chromosome"/>
</dbReference>
<sequence length="228" mass="25040" precursor="true">MSFRLLRLHGFRGLSLNLLGTALLIAACLLSDTVQADVKKADQAAAADQTERVTTTRTESYWCTKCKRNHTRVVNYIVEEPINISVEPTTEQPQPSASKATEEPNTPEPNIAEKSSTPQSVTVSQQSSTTSVLEMLNAQRSRRGLRSLQFDADLQRVAEMRVLKMVRMRMKGHPPGSFAPGRYEGVGWTSNSSPSEIRACYTSSPNMRAAGAAMAQGPDGVYFAVVYR</sequence>
<dbReference type="InterPro" id="IPR035940">
    <property type="entry name" value="CAP_sf"/>
</dbReference>
<feature type="compositionally biased region" description="Low complexity" evidence="1">
    <location>
        <begin position="115"/>
        <end position="132"/>
    </location>
</feature>
<dbReference type="OrthoDB" id="263820at2"/>
<feature type="compositionally biased region" description="Polar residues" evidence="1">
    <location>
        <begin position="86"/>
        <end position="99"/>
    </location>
</feature>
<protein>
    <recommendedName>
        <fullName evidence="5">SCP domain-containing protein</fullName>
    </recommendedName>
</protein>
<evidence type="ECO:0000313" key="4">
    <source>
        <dbReference type="Proteomes" id="UP000315003"/>
    </source>
</evidence>
<dbReference type="PROSITE" id="PS51257">
    <property type="entry name" value="PROKAR_LIPOPROTEIN"/>
    <property type="match status" value="1"/>
</dbReference>